<comment type="caution">
    <text evidence="8">The sequence shown here is derived from an EMBL/GenBank/DDBJ whole genome shotgun (WGS) entry which is preliminary data.</text>
</comment>
<dbReference type="CDD" id="cd22268">
    <property type="entry name" value="DPBB_RlpA-like"/>
    <property type="match status" value="1"/>
</dbReference>
<sequence>MKFDSLQLTRIGARCLTGLLCVGLWACSSQPQPSDADRRQASRYQVDQDYGPDAPLDVSHVPDAIPKVEPRTSAGNKSPYTVLGQTYTLLPEDAPYVEEGMASWYGNKFHGHQTSNGEIYNMYGMTAAHKTLRIPSYVKVTNLDNQRSVIVRVNDRGPFHGDRIIDLSYAAARKLDYAERGTARVRVEAIDPIAWANARDGSTEVMAQAATVPPKLDGQTLEHKAPLPKNVEGYELPANTFLQAGAFSSKDSANSLRDQLGGLTHYPVFVAQASKNSLFRVRIGPITDNQDLMRIRELVFRKGGVRPHVVYQ</sequence>
<evidence type="ECO:0000256" key="5">
    <source>
        <dbReference type="RuleBase" id="RU003495"/>
    </source>
</evidence>
<gene>
    <name evidence="4" type="primary">rlpA</name>
    <name evidence="8" type="ORF">FHS30_002483</name>
</gene>
<dbReference type="EC" id="4.2.2.-" evidence="4"/>
<dbReference type="Proteomes" id="UP000559987">
    <property type="component" value="Unassembled WGS sequence"/>
</dbReference>
<accession>A0A839UV97</accession>
<dbReference type="PANTHER" id="PTHR34183:SF1">
    <property type="entry name" value="ENDOLYTIC PEPTIDOGLYCAN TRANSGLYCOSYLASE RLPA"/>
    <property type="match status" value="1"/>
</dbReference>
<dbReference type="NCBIfam" id="TIGR00413">
    <property type="entry name" value="rlpA"/>
    <property type="match status" value="1"/>
</dbReference>
<dbReference type="FunFam" id="2.40.40.10:FF:000003">
    <property type="entry name" value="Endolytic peptidoglycan transglycosylase RlpA"/>
    <property type="match status" value="1"/>
</dbReference>
<dbReference type="AlphaFoldDB" id="A0A839UV97"/>
<dbReference type="GO" id="GO:0042834">
    <property type="term" value="F:peptidoglycan binding"/>
    <property type="evidence" value="ECO:0007669"/>
    <property type="project" value="InterPro"/>
</dbReference>
<dbReference type="EMBL" id="JACHXZ010000003">
    <property type="protein sequence ID" value="MBB3169275.1"/>
    <property type="molecule type" value="Genomic_DNA"/>
</dbReference>
<dbReference type="InterPro" id="IPR007730">
    <property type="entry name" value="SPOR-like_dom"/>
</dbReference>
<dbReference type="HAMAP" id="MF_02071">
    <property type="entry name" value="RlpA"/>
    <property type="match status" value="1"/>
</dbReference>
<dbReference type="GO" id="GO:0008932">
    <property type="term" value="F:lytic endotransglycosylase activity"/>
    <property type="evidence" value="ECO:0007669"/>
    <property type="project" value="UniProtKB-UniRule"/>
</dbReference>
<evidence type="ECO:0000313" key="9">
    <source>
        <dbReference type="Proteomes" id="UP000559987"/>
    </source>
</evidence>
<dbReference type="GO" id="GO:0071555">
    <property type="term" value="P:cell wall organization"/>
    <property type="evidence" value="ECO:0007669"/>
    <property type="project" value="UniProtKB-KW"/>
</dbReference>
<dbReference type="PANTHER" id="PTHR34183">
    <property type="entry name" value="ENDOLYTIC PEPTIDOGLYCAN TRANSGLYCOSYLASE RLPA"/>
    <property type="match status" value="1"/>
</dbReference>
<evidence type="ECO:0000256" key="2">
    <source>
        <dbReference type="ARBA" id="ARBA00023239"/>
    </source>
</evidence>
<evidence type="ECO:0000256" key="3">
    <source>
        <dbReference type="ARBA" id="ARBA00023316"/>
    </source>
</evidence>
<keyword evidence="1" id="KW-0732">Signal</keyword>
<dbReference type="InterPro" id="IPR036680">
    <property type="entry name" value="SPOR-like_sf"/>
</dbReference>
<dbReference type="Gene3D" id="2.40.40.10">
    <property type="entry name" value="RlpA-like domain"/>
    <property type="match status" value="1"/>
</dbReference>
<dbReference type="GO" id="GO:0009279">
    <property type="term" value="C:cell outer membrane"/>
    <property type="evidence" value="ECO:0007669"/>
    <property type="project" value="TreeGrafter"/>
</dbReference>
<dbReference type="Pfam" id="PF05036">
    <property type="entry name" value="SPOR"/>
    <property type="match status" value="1"/>
</dbReference>
<dbReference type="InterPro" id="IPR009009">
    <property type="entry name" value="RlpA-like_DPBB"/>
</dbReference>
<name>A0A839UV97_9GAMM</name>
<evidence type="ECO:0000256" key="4">
    <source>
        <dbReference type="HAMAP-Rule" id="MF_02071"/>
    </source>
</evidence>
<dbReference type="RefSeq" id="WP_183910756.1">
    <property type="nucleotide sequence ID" value="NZ_JACHXZ010000003.1"/>
</dbReference>
<evidence type="ECO:0000256" key="6">
    <source>
        <dbReference type="SAM" id="MobiDB-lite"/>
    </source>
</evidence>
<dbReference type="GO" id="GO:0000270">
    <property type="term" value="P:peptidoglycan metabolic process"/>
    <property type="evidence" value="ECO:0007669"/>
    <property type="project" value="UniProtKB-UniRule"/>
</dbReference>
<dbReference type="PROSITE" id="PS51724">
    <property type="entry name" value="SPOR"/>
    <property type="match status" value="1"/>
</dbReference>
<dbReference type="InterPro" id="IPR012997">
    <property type="entry name" value="RplA"/>
</dbReference>
<dbReference type="SUPFAM" id="SSF110997">
    <property type="entry name" value="Sporulation related repeat"/>
    <property type="match status" value="1"/>
</dbReference>
<evidence type="ECO:0000313" key="8">
    <source>
        <dbReference type="EMBL" id="MBB3169275.1"/>
    </source>
</evidence>
<feature type="domain" description="SPOR" evidence="7">
    <location>
        <begin position="234"/>
        <end position="312"/>
    </location>
</feature>
<dbReference type="InterPro" id="IPR034718">
    <property type="entry name" value="RlpA"/>
</dbReference>
<dbReference type="InterPro" id="IPR036908">
    <property type="entry name" value="RlpA-like_sf"/>
</dbReference>
<keyword evidence="3 4" id="KW-0961">Cell wall biogenesis/degradation</keyword>
<evidence type="ECO:0000259" key="7">
    <source>
        <dbReference type="PROSITE" id="PS51724"/>
    </source>
</evidence>
<keyword evidence="8" id="KW-0449">Lipoprotein</keyword>
<evidence type="ECO:0000256" key="1">
    <source>
        <dbReference type="ARBA" id="ARBA00022729"/>
    </source>
</evidence>
<feature type="region of interest" description="Disordered" evidence="6">
    <location>
        <begin position="48"/>
        <end position="79"/>
    </location>
</feature>
<protein>
    <recommendedName>
        <fullName evidence="4">Endolytic peptidoglycan transglycosylase RlpA</fullName>
        <ecNumber evidence="4">4.2.2.-</ecNumber>
    </recommendedName>
</protein>
<organism evidence="8 9">
    <name type="scientific">Simiduia aestuariiviva</name>
    <dbReference type="NCBI Taxonomy" id="1510459"/>
    <lineage>
        <taxon>Bacteria</taxon>
        <taxon>Pseudomonadati</taxon>
        <taxon>Pseudomonadota</taxon>
        <taxon>Gammaproteobacteria</taxon>
        <taxon>Cellvibrionales</taxon>
        <taxon>Cellvibrionaceae</taxon>
        <taxon>Simiduia</taxon>
    </lineage>
</organism>
<keyword evidence="9" id="KW-1185">Reference proteome</keyword>
<keyword evidence="2 4" id="KW-0456">Lyase</keyword>
<reference evidence="8 9" key="1">
    <citation type="submission" date="2020-08" db="EMBL/GenBank/DDBJ databases">
        <title>Genomic Encyclopedia of Type Strains, Phase III (KMG-III): the genomes of soil and plant-associated and newly described type strains.</title>
        <authorList>
            <person name="Whitman W."/>
        </authorList>
    </citation>
    <scope>NUCLEOTIDE SEQUENCE [LARGE SCALE GENOMIC DNA]</scope>
    <source>
        <strain evidence="8 9">CECT 8571</strain>
    </source>
</reference>
<dbReference type="SUPFAM" id="SSF50685">
    <property type="entry name" value="Barwin-like endoglucanases"/>
    <property type="match status" value="1"/>
</dbReference>
<comment type="similarity">
    <text evidence="4 5">Belongs to the RlpA family.</text>
</comment>
<proteinExistence type="inferred from homology"/>
<dbReference type="Gene3D" id="3.30.70.1070">
    <property type="entry name" value="Sporulation related repeat"/>
    <property type="match status" value="1"/>
</dbReference>
<dbReference type="Pfam" id="PF03330">
    <property type="entry name" value="DPBB_1"/>
    <property type="match status" value="1"/>
</dbReference>
<comment type="function">
    <text evidence="4">Lytic transglycosylase with a strong preference for naked glycan strands that lack stem peptides.</text>
</comment>